<dbReference type="Proteomes" id="UP001597097">
    <property type="component" value="Unassembled WGS sequence"/>
</dbReference>
<organism evidence="2 3">
    <name type="scientific">Nonomuraea guangzhouensis</name>
    <dbReference type="NCBI Taxonomy" id="1291555"/>
    <lineage>
        <taxon>Bacteria</taxon>
        <taxon>Bacillati</taxon>
        <taxon>Actinomycetota</taxon>
        <taxon>Actinomycetes</taxon>
        <taxon>Streptosporangiales</taxon>
        <taxon>Streptosporangiaceae</taxon>
        <taxon>Nonomuraea</taxon>
    </lineage>
</organism>
<dbReference type="RefSeq" id="WP_219534300.1">
    <property type="nucleotide sequence ID" value="NZ_JAHKRM010000021.1"/>
</dbReference>
<reference evidence="3" key="1">
    <citation type="journal article" date="2019" name="Int. J. Syst. Evol. Microbiol.">
        <title>The Global Catalogue of Microorganisms (GCM) 10K type strain sequencing project: providing services to taxonomists for standard genome sequencing and annotation.</title>
        <authorList>
            <consortium name="The Broad Institute Genomics Platform"/>
            <consortium name="The Broad Institute Genome Sequencing Center for Infectious Disease"/>
            <person name="Wu L."/>
            <person name="Ma J."/>
        </authorList>
    </citation>
    <scope>NUCLEOTIDE SEQUENCE [LARGE SCALE GENOMIC DNA]</scope>
    <source>
        <strain evidence="3">CGMCC 1.15399</strain>
    </source>
</reference>
<dbReference type="Pfam" id="PF04149">
    <property type="entry name" value="DUF397"/>
    <property type="match status" value="1"/>
</dbReference>
<sequence>MELVDTDWKKSPYSGGNGNCVELRRHNGMIEVRDSKDPNGQVLHFTDSEILAFRHGLSDGAFDEIVGPPSAASD</sequence>
<evidence type="ECO:0000313" key="2">
    <source>
        <dbReference type="EMBL" id="MFD1542570.1"/>
    </source>
</evidence>
<gene>
    <name evidence="2" type="ORF">ACFSJ0_36330</name>
</gene>
<comment type="caution">
    <text evidence="2">The sequence shown here is derived from an EMBL/GenBank/DDBJ whole genome shotgun (WGS) entry which is preliminary data.</text>
</comment>
<proteinExistence type="predicted"/>
<protein>
    <submittedName>
        <fullName evidence="2">DUF397 domain-containing protein</fullName>
    </submittedName>
</protein>
<name>A0ABW4GII7_9ACTN</name>
<keyword evidence="3" id="KW-1185">Reference proteome</keyword>
<feature type="domain" description="DUF397" evidence="1">
    <location>
        <begin position="7"/>
        <end position="57"/>
    </location>
</feature>
<evidence type="ECO:0000259" key="1">
    <source>
        <dbReference type="Pfam" id="PF04149"/>
    </source>
</evidence>
<dbReference type="InterPro" id="IPR007278">
    <property type="entry name" value="DUF397"/>
</dbReference>
<accession>A0ABW4GII7</accession>
<evidence type="ECO:0000313" key="3">
    <source>
        <dbReference type="Proteomes" id="UP001597097"/>
    </source>
</evidence>
<dbReference type="EMBL" id="JBHUCM010000032">
    <property type="protein sequence ID" value="MFD1542570.1"/>
    <property type="molecule type" value="Genomic_DNA"/>
</dbReference>